<dbReference type="AlphaFoldDB" id="A0A0M9U328"/>
<sequence>MSTAKLRILFAGESWMSHGMHMKGFSSFETGYYEEGWAPLREAFAAAGHEVTYLPNHLAGEHFPMTVKELSTYDVVMLSDIPADTLLLHPDTFLRGQRTPNRLRHIAEYVQAGGGFLMIGGYMSFSGIQGKANYHFSPLAEILPVKMFGFDDRMETPEGTTPRAVQAHPILDGIPAEWPHFLGYNRLMPAEGEVILECQGDPFLAVRKVGQGRTAAFASDCSPHWAPMEFVNWAYYRAFWNQLAQWLAGKI</sequence>
<dbReference type="Pfam" id="PF07090">
    <property type="entry name" value="GATase1_like"/>
    <property type="match status" value="1"/>
</dbReference>
<dbReference type="PATRIC" id="fig|229921.5.peg.512"/>
<evidence type="ECO:0000313" key="2">
    <source>
        <dbReference type="EMBL" id="GAP19300.1"/>
    </source>
</evidence>
<dbReference type="EMBL" id="DF967975">
    <property type="protein sequence ID" value="GAP19300.1"/>
    <property type="molecule type" value="Genomic_DNA"/>
</dbReference>
<accession>A0A0M9U328</accession>
<dbReference type="Gene3D" id="3.40.50.880">
    <property type="match status" value="1"/>
</dbReference>
<feature type="domain" description="Putative glutamine amidotransferase" evidence="1">
    <location>
        <begin position="7"/>
        <end position="248"/>
    </location>
</feature>
<reference evidence="2" key="1">
    <citation type="journal article" date="2015" name="Genome Announc.">
        <title>Draft Genome Sequences of Anaerolinea thermolimosa IMO-1, Bellilinea caldifistulae GOMI-1, Leptolinea tardivitalis YMTK-2, Levilinea saccharolytica KIBI-1, Longilinea arvoryzae KOME-1, Previously Described as Members of the Class Anaerolineae (Chloroflexi).</title>
        <authorList>
            <person name="Matsuura N."/>
            <person name="Tourlousse M.D."/>
            <person name="Ohashi A."/>
            <person name="Hugenholtz P."/>
            <person name="Sekiguchi Y."/>
        </authorList>
    </citation>
    <scope>NUCLEOTIDE SEQUENCE</scope>
    <source>
        <strain evidence="2">KIBI-1</strain>
    </source>
</reference>
<gene>
    <name evidence="3" type="ORF">ADN01_10545</name>
    <name evidence="2" type="ORF">LSAC_03202</name>
</gene>
<dbReference type="EMBL" id="LGCM01000038">
    <property type="protein sequence ID" value="KPL80922.1"/>
    <property type="molecule type" value="Genomic_DNA"/>
</dbReference>
<dbReference type="InterPro" id="IPR029062">
    <property type="entry name" value="Class_I_gatase-like"/>
</dbReference>
<reference evidence="3 4" key="2">
    <citation type="submission" date="2015-07" db="EMBL/GenBank/DDBJ databases">
        <title>Genome sequence of Levilinea saccharolytica DSM 16555.</title>
        <authorList>
            <person name="Hemp J."/>
            <person name="Ward L.M."/>
            <person name="Pace L.A."/>
            <person name="Fischer W.W."/>
        </authorList>
    </citation>
    <scope>NUCLEOTIDE SEQUENCE [LARGE SCALE GENOMIC DNA]</scope>
    <source>
        <strain evidence="3 4">KIBI-1</strain>
    </source>
</reference>
<dbReference type="PANTHER" id="PTHR37947">
    <property type="entry name" value="BLL2462 PROTEIN"/>
    <property type="match status" value="1"/>
</dbReference>
<dbReference type="InterPro" id="IPR010768">
    <property type="entry name" value="GATase1-like"/>
</dbReference>
<dbReference type="CDD" id="cd03143">
    <property type="entry name" value="A4_beta-galactosidase_middle_domain"/>
    <property type="match status" value="1"/>
</dbReference>
<proteinExistence type="predicted"/>
<dbReference type="SUPFAM" id="SSF52317">
    <property type="entry name" value="Class I glutamine amidotransferase-like"/>
    <property type="match status" value="1"/>
</dbReference>
<dbReference type="PANTHER" id="PTHR37947:SF1">
    <property type="entry name" value="BLL2462 PROTEIN"/>
    <property type="match status" value="1"/>
</dbReference>
<dbReference type="Proteomes" id="UP000050501">
    <property type="component" value="Unassembled WGS sequence"/>
</dbReference>
<dbReference type="RefSeq" id="WP_062419587.1">
    <property type="nucleotide sequence ID" value="NZ_BBXZ01000172.1"/>
</dbReference>
<dbReference type="OrthoDB" id="9781333at2"/>
<dbReference type="STRING" id="229921.ADN01_10545"/>
<organism evidence="2">
    <name type="scientific">Levilinea saccharolytica</name>
    <dbReference type="NCBI Taxonomy" id="229921"/>
    <lineage>
        <taxon>Bacteria</taxon>
        <taxon>Bacillati</taxon>
        <taxon>Chloroflexota</taxon>
        <taxon>Anaerolineae</taxon>
        <taxon>Anaerolineales</taxon>
        <taxon>Anaerolineaceae</taxon>
        <taxon>Levilinea</taxon>
    </lineage>
</organism>
<evidence type="ECO:0000259" key="1">
    <source>
        <dbReference type="Pfam" id="PF07090"/>
    </source>
</evidence>
<evidence type="ECO:0000313" key="3">
    <source>
        <dbReference type="EMBL" id="KPL80922.1"/>
    </source>
</evidence>
<name>A0A0M9U328_9CHLR</name>
<evidence type="ECO:0000313" key="4">
    <source>
        <dbReference type="Proteomes" id="UP000050501"/>
    </source>
</evidence>
<keyword evidence="4" id="KW-1185">Reference proteome</keyword>
<protein>
    <submittedName>
        <fullName evidence="3">Cytoplasmic protein</fullName>
    </submittedName>
</protein>